<evidence type="ECO:0000259" key="5">
    <source>
        <dbReference type="SMART" id="SM00382"/>
    </source>
</evidence>
<keyword evidence="4" id="KW-0175">Coiled coil</keyword>
<dbReference type="Pfam" id="PF00004">
    <property type="entry name" value="AAA"/>
    <property type="match status" value="2"/>
</dbReference>
<dbReference type="PANTHER" id="PTHR43392:SF2">
    <property type="entry name" value="AAA-TYPE ATPASE FAMILY PROTEIN _ ANKYRIN REPEAT FAMILY PROTEIN"/>
    <property type="match status" value="1"/>
</dbReference>
<dbReference type="Pfam" id="PF17866">
    <property type="entry name" value="AAA_lid_6"/>
    <property type="match status" value="2"/>
</dbReference>
<protein>
    <submittedName>
        <fullName evidence="6">SpoVK/Ycf46/Vps4 family AAA+-type ATPase</fullName>
    </submittedName>
</protein>
<dbReference type="RefSeq" id="WP_204464812.1">
    <property type="nucleotide sequence ID" value="NZ_JAFBCV010000002.1"/>
</dbReference>
<evidence type="ECO:0000256" key="4">
    <source>
        <dbReference type="SAM" id="Coils"/>
    </source>
</evidence>
<gene>
    <name evidence="6" type="ORF">JOC54_001001</name>
</gene>
<keyword evidence="7" id="KW-1185">Reference proteome</keyword>
<evidence type="ECO:0000256" key="2">
    <source>
        <dbReference type="ARBA" id="ARBA00022741"/>
    </source>
</evidence>
<dbReference type="Proteomes" id="UP001179280">
    <property type="component" value="Unassembled WGS sequence"/>
</dbReference>
<sequence length="727" mass="82376">MLMKLEEAERWRQRLLDDEQGQMTEEKADNLVKLATLRFERRQEFDLFMQEWMNETSVFAESQQQFAALKERAVFLQWKQQEWLTEEWPALRETDQVRAKQQKLDALLERANHVLADTETTKQPELKVLHSLRDELQELIKTAEALKSSFQGQYYSKSLFTEVRQKLDDIHYLQLQFNQALDQATGQQDPSALALLDEMIGIEEIKTRVKKLYAFLKYQQERKELGFQTNALLNLNMIVTGNPGTGKTTIARLLAAIYHELGVLEKPSVYEVDRASLVAGYVGQTEEQTMAAIEKAVGGVLFIDEAYSLKREGQSGNDYGQAVIDTLVSAMTSGAYAGRFAVILAGYPKEMRTFIRSNPGLSSRFPDQNHLHLPNYSKEELCLIGEKKALDNDFVFTPDALVKVEAEIERAQVDQSFGNARVVEDIVKMAIFEKGAEGQQRTETDFVLLEERHIRSSQNERTYRAMDELNQLIGLTKVKEEVSKLTSFAKVKESRRRMQLPVPPLPLHTVFSGPPGTGKTTVAKLYAEALNEIGLLKKGHLVTVTRSDLVSGYIGQTAIKTNEVIQDALGGVLFIDEAYSLIQGGTNDYGAEAVTTLTQAMTEHEENLIVVFAGYQREMQQLLQSNPGLESRVRKEIEFVDYSGAELFEMIKQKASQYGYTWTNAALVRTEEHFQQESIKGNGRYVARLFENMIQAHAVRLANEETNSATLMEITEDDLDRVLTTDA</sequence>
<dbReference type="SUPFAM" id="SSF52540">
    <property type="entry name" value="P-loop containing nucleoside triphosphate hydrolases"/>
    <property type="match status" value="2"/>
</dbReference>
<evidence type="ECO:0000313" key="6">
    <source>
        <dbReference type="EMBL" id="MBM7837770.1"/>
    </source>
</evidence>
<evidence type="ECO:0000313" key="7">
    <source>
        <dbReference type="Proteomes" id="UP001179280"/>
    </source>
</evidence>
<dbReference type="PANTHER" id="PTHR43392">
    <property type="entry name" value="AAA-TYPE ATPASE FAMILY PROTEIN / ANKYRIN REPEAT FAMILY PROTEIN"/>
    <property type="match status" value="1"/>
</dbReference>
<keyword evidence="2" id="KW-0547">Nucleotide-binding</keyword>
<dbReference type="InterPro" id="IPR000641">
    <property type="entry name" value="CbxX/CfxQ"/>
</dbReference>
<proteinExistence type="inferred from homology"/>
<comment type="similarity">
    <text evidence="1">Belongs to the CbxX/CfxQ family.</text>
</comment>
<reference evidence="6" key="1">
    <citation type="submission" date="2021-01" db="EMBL/GenBank/DDBJ databases">
        <title>Genomic Encyclopedia of Type Strains, Phase IV (KMG-IV): sequencing the most valuable type-strain genomes for metagenomic binning, comparative biology and taxonomic classification.</title>
        <authorList>
            <person name="Goeker M."/>
        </authorList>
    </citation>
    <scope>NUCLEOTIDE SEQUENCE</scope>
    <source>
        <strain evidence="6">DSM 21943</strain>
    </source>
</reference>
<dbReference type="PRINTS" id="PR00819">
    <property type="entry name" value="CBXCFQXSUPER"/>
</dbReference>
<feature type="domain" description="AAA+ ATPase" evidence="5">
    <location>
        <begin position="505"/>
        <end position="643"/>
    </location>
</feature>
<dbReference type="InterPro" id="IPR050773">
    <property type="entry name" value="CbxX/CfxQ_RuBisCO_ESX"/>
</dbReference>
<dbReference type="Gene3D" id="1.10.8.60">
    <property type="match status" value="1"/>
</dbReference>
<comment type="caution">
    <text evidence="6">The sequence shown here is derived from an EMBL/GenBank/DDBJ whole genome shotgun (WGS) entry which is preliminary data.</text>
</comment>
<dbReference type="Gene3D" id="3.40.50.300">
    <property type="entry name" value="P-loop containing nucleotide triphosphate hydrolases"/>
    <property type="match status" value="2"/>
</dbReference>
<feature type="domain" description="AAA+ ATPase" evidence="5">
    <location>
        <begin position="233"/>
        <end position="375"/>
    </location>
</feature>
<organism evidence="6 7">
    <name type="scientific">Shouchella xiaoxiensis</name>
    <dbReference type="NCBI Taxonomy" id="766895"/>
    <lineage>
        <taxon>Bacteria</taxon>
        <taxon>Bacillati</taxon>
        <taxon>Bacillota</taxon>
        <taxon>Bacilli</taxon>
        <taxon>Bacillales</taxon>
        <taxon>Bacillaceae</taxon>
        <taxon>Shouchella</taxon>
    </lineage>
</organism>
<dbReference type="InterPro" id="IPR003593">
    <property type="entry name" value="AAA+_ATPase"/>
</dbReference>
<feature type="coiled-coil region" evidence="4">
    <location>
        <begin position="126"/>
        <end position="153"/>
    </location>
</feature>
<dbReference type="InterPro" id="IPR041627">
    <property type="entry name" value="AAA_lid_6"/>
</dbReference>
<dbReference type="EMBL" id="JAFBCV010000002">
    <property type="protein sequence ID" value="MBM7837770.1"/>
    <property type="molecule type" value="Genomic_DNA"/>
</dbReference>
<name>A0ABS2SR86_9BACI</name>
<dbReference type="InterPro" id="IPR003959">
    <property type="entry name" value="ATPase_AAA_core"/>
</dbReference>
<evidence type="ECO:0000256" key="3">
    <source>
        <dbReference type="ARBA" id="ARBA00022840"/>
    </source>
</evidence>
<accession>A0ABS2SR86</accession>
<dbReference type="SMART" id="SM00382">
    <property type="entry name" value="AAA"/>
    <property type="match status" value="2"/>
</dbReference>
<keyword evidence="3" id="KW-0067">ATP-binding</keyword>
<evidence type="ECO:0000256" key="1">
    <source>
        <dbReference type="ARBA" id="ARBA00010378"/>
    </source>
</evidence>
<dbReference type="InterPro" id="IPR027417">
    <property type="entry name" value="P-loop_NTPase"/>
</dbReference>
<dbReference type="CDD" id="cd00009">
    <property type="entry name" value="AAA"/>
    <property type="match status" value="2"/>
</dbReference>